<dbReference type="Gene3D" id="1.10.287.470">
    <property type="entry name" value="Helix hairpin bin"/>
    <property type="match status" value="1"/>
</dbReference>
<accession>A0ABU3Q6S6</accession>
<evidence type="ECO:0000256" key="1">
    <source>
        <dbReference type="ARBA" id="ARBA00009477"/>
    </source>
</evidence>
<dbReference type="SUPFAM" id="SSF111369">
    <property type="entry name" value="HlyD-like secretion proteins"/>
    <property type="match status" value="1"/>
</dbReference>
<comment type="caution">
    <text evidence="4">The sequence shown here is derived from an EMBL/GenBank/DDBJ whole genome shotgun (WGS) entry which is preliminary data.</text>
</comment>
<dbReference type="EMBL" id="JAVUPU010000004">
    <property type="protein sequence ID" value="MDT9599012.1"/>
    <property type="molecule type" value="Genomic_DNA"/>
</dbReference>
<dbReference type="PANTHER" id="PTHR30469">
    <property type="entry name" value="MULTIDRUG RESISTANCE PROTEIN MDTA"/>
    <property type="match status" value="1"/>
</dbReference>
<feature type="chain" id="PRO_5047219395" evidence="2">
    <location>
        <begin position="24"/>
        <end position="340"/>
    </location>
</feature>
<dbReference type="Proteomes" id="UP001259572">
    <property type="component" value="Unassembled WGS sequence"/>
</dbReference>
<dbReference type="PROSITE" id="PS51257">
    <property type="entry name" value="PROKAR_LIPOPROTEIN"/>
    <property type="match status" value="1"/>
</dbReference>
<dbReference type="Gene3D" id="2.40.30.170">
    <property type="match status" value="1"/>
</dbReference>
<organism evidence="4 5">
    <name type="scientific">Sphingosinicella rhizophila</name>
    <dbReference type="NCBI Taxonomy" id="3050082"/>
    <lineage>
        <taxon>Bacteria</taxon>
        <taxon>Pseudomonadati</taxon>
        <taxon>Pseudomonadota</taxon>
        <taxon>Alphaproteobacteria</taxon>
        <taxon>Sphingomonadales</taxon>
        <taxon>Sphingosinicellaceae</taxon>
        <taxon>Sphingosinicella</taxon>
    </lineage>
</organism>
<proteinExistence type="inferred from homology"/>
<dbReference type="NCBIfam" id="TIGR01730">
    <property type="entry name" value="RND_mfp"/>
    <property type="match status" value="1"/>
</dbReference>
<dbReference type="RefSeq" id="WP_315725586.1">
    <property type="nucleotide sequence ID" value="NZ_JAVUPU010000004.1"/>
</dbReference>
<comment type="similarity">
    <text evidence="1">Belongs to the membrane fusion protein (MFP) (TC 8.A.1) family.</text>
</comment>
<dbReference type="InterPro" id="IPR006143">
    <property type="entry name" value="RND_pump_MFP"/>
</dbReference>
<dbReference type="InterPro" id="IPR058625">
    <property type="entry name" value="MdtA-like_BSH"/>
</dbReference>
<evidence type="ECO:0000256" key="2">
    <source>
        <dbReference type="SAM" id="SignalP"/>
    </source>
</evidence>
<dbReference type="Gene3D" id="2.40.50.100">
    <property type="match status" value="1"/>
</dbReference>
<dbReference type="PANTHER" id="PTHR30469:SF38">
    <property type="entry name" value="HLYD FAMILY SECRETION PROTEIN"/>
    <property type="match status" value="1"/>
</dbReference>
<feature type="domain" description="Multidrug resistance protein MdtA-like barrel-sandwich hybrid" evidence="3">
    <location>
        <begin position="60"/>
        <end position="200"/>
    </location>
</feature>
<keyword evidence="5" id="KW-1185">Reference proteome</keyword>
<evidence type="ECO:0000259" key="3">
    <source>
        <dbReference type="Pfam" id="PF25917"/>
    </source>
</evidence>
<evidence type="ECO:0000313" key="5">
    <source>
        <dbReference type="Proteomes" id="UP001259572"/>
    </source>
</evidence>
<keyword evidence="2" id="KW-0732">Signal</keyword>
<dbReference type="Pfam" id="PF25917">
    <property type="entry name" value="BSH_RND"/>
    <property type="match status" value="1"/>
</dbReference>
<sequence length="340" mass="35747">MTRNIWILVFAASLLASCGRDKAAEPQARLRTPTGERLTLAAVAIPERKSVAAEITTRDQAEALARISGRLVRLSVREGDMVTRGQAIGLVVDERIGPETRALEAQIAAAAAEAERAGAELRRVEYLHRRGFYALARLEQAQAGERSARAQLAAARESRSASVAFSGQGEILAPASGRVLRADIPPGSSVVPGMSVATVTAGPPLLRLHVPQSLADRIGAGTAVTVDEDGFETRAGRIVQVYPATAAGQVVADADLSGLAADLVGRRVSVVLDVGSRRGILVPRRFVLTRYGIDYVDLVGREGAVARIPVQTAPAPDPTQVELLTGVSPGDILQNPGNRG</sequence>
<gene>
    <name evidence="4" type="ORF">RQX22_08620</name>
</gene>
<name>A0ABU3Q6S6_9SPHN</name>
<reference evidence="4 5" key="1">
    <citation type="submission" date="2023-05" db="EMBL/GenBank/DDBJ databases">
        <authorList>
            <person name="Guo Y."/>
        </authorList>
    </citation>
    <scope>NUCLEOTIDE SEQUENCE [LARGE SCALE GENOMIC DNA]</scope>
    <source>
        <strain evidence="4 5">GR2756</strain>
    </source>
</reference>
<evidence type="ECO:0000313" key="4">
    <source>
        <dbReference type="EMBL" id="MDT9599012.1"/>
    </source>
</evidence>
<feature type="signal peptide" evidence="2">
    <location>
        <begin position="1"/>
        <end position="23"/>
    </location>
</feature>
<protein>
    <submittedName>
        <fullName evidence="4">Efflux RND transporter periplasmic adaptor subunit</fullName>
    </submittedName>
</protein>